<accession>A0ABR0JHQ8</accession>
<comment type="caution">
    <text evidence="1">The sequence shown here is derived from an EMBL/GenBank/DDBJ whole genome shotgun (WGS) entry which is preliminary data.</text>
</comment>
<keyword evidence="2" id="KW-1185">Reference proteome</keyword>
<feature type="non-terminal residue" evidence="1">
    <location>
        <position position="1"/>
    </location>
</feature>
<organism evidence="1 2">
    <name type="scientific">Cryomyces antarcticus</name>
    <dbReference type="NCBI Taxonomy" id="329879"/>
    <lineage>
        <taxon>Eukaryota</taxon>
        <taxon>Fungi</taxon>
        <taxon>Dikarya</taxon>
        <taxon>Ascomycota</taxon>
        <taxon>Pezizomycotina</taxon>
        <taxon>Dothideomycetes</taxon>
        <taxon>Dothideomycetes incertae sedis</taxon>
        <taxon>Cryomyces</taxon>
    </lineage>
</organism>
<evidence type="ECO:0000313" key="2">
    <source>
        <dbReference type="Proteomes" id="UP001357485"/>
    </source>
</evidence>
<dbReference type="EMBL" id="JAVRRA010027450">
    <property type="protein sequence ID" value="KAK5064165.1"/>
    <property type="molecule type" value="Genomic_DNA"/>
</dbReference>
<proteinExistence type="predicted"/>
<evidence type="ECO:0000313" key="1">
    <source>
        <dbReference type="EMBL" id="KAK5064165.1"/>
    </source>
</evidence>
<gene>
    <name evidence="1" type="ORF">LTR16_010181</name>
</gene>
<protein>
    <submittedName>
        <fullName evidence="1">Uncharacterized protein</fullName>
    </submittedName>
</protein>
<dbReference type="Proteomes" id="UP001357485">
    <property type="component" value="Unassembled WGS sequence"/>
</dbReference>
<name>A0ABR0JHQ8_9PEZI</name>
<reference evidence="1 2" key="1">
    <citation type="submission" date="2023-08" db="EMBL/GenBank/DDBJ databases">
        <title>Black Yeasts Isolated from many extreme environments.</title>
        <authorList>
            <person name="Coleine C."/>
            <person name="Stajich J.E."/>
            <person name="Selbmann L."/>
        </authorList>
    </citation>
    <scope>NUCLEOTIDE SEQUENCE [LARGE SCALE GENOMIC DNA]</scope>
    <source>
        <strain evidence="1 2">CCFEE 536</strain>
    </source>
</reference>
<sequence>SQIYWRRRAERQNSKRRELSAVGELGPETKSKTDFWIDIAGALQRMRGERYGARSCQPKVQALVTARRKQLLAGDEREKDKTALTQAVDKWITTVEARQAVLDSETYRKAEIEKQNAVRVAAREAMLKTRRERASIRF</sequence>